<sequence length="55" mass="6684">MKKGKEPSLSGKEETDYRRWRKEKGERRCRGEEKKMRFEGGGAAWYEKKKKEEME</sequence>
<dbReference type="AlphaFoldDB" id="A0A1R3KA16"/>
<accession>A0A1R3KA16</accession>
<evidence type="ECO:0000256" key="1">
    <source>
        <dbReference type="SAM" id="MobiDB-lite"/>
    </source>
</evidence>
<dbReference type="Proteomes" id="UP000187203">
    <property type="component" value="Unassembled WGS sequence"/>
</dbReference>
<keyword evidence="3" id="KW-1185">Reference proteome</keyword>
<proteinExistence type="predicted"/>
<comment type="caution">
    <text evidence="2">The sequence shown here is derived from an EMBL/GenBank/DDBJ whole genome shotgun (WGS) entry which is preliminary data.</text>
</comment>
<feature type="region of interest" description="Disordered" evidence="1">
    <location>
        <begin position="1"/>
        <end position="34"/>
    </location>
</feature>
<name>A0A1R3KA16_9ROSI</name>
<dbReference type="EMBL" id="AWUE01014362">
    <property type="protein sequence ID" value="OMP03945.1"/>
    <property type="molecule type" value="Genomic_DNA"/>
</dbReference>
<evidence type="ECO:0000313" key="3">
    <source>
        <dbReference type="Proteomes" id="UP000187203"/>
    </source>
</evidence>
<reference evidence="3" key="1">
    <citation type="submission" date="2013-09" db="EMBL/GenBank/DDBJ databases">
        <title>Corchorus olitorius genome sequencing.</title>
        <authorList>
            <person name="Alam M."/>
            <person name="Haque M.S."/>
            <person name="Islam M.S."/>
            <person name="Emdad E.M."/>
            <person name="Islam M.M."/>
            <person name="Ahmed B."/>
            <person name="Halim A."/>
            <person name="Hossen Q.M.M."/>
            <person name="Hossain M.Z."/>
            <person name="Ahmed R."/>
            <person name="Khan M.M."/>
            <person name="Islam R."/>
            <person name="Rashid M.M."/>
            <person name="Khan S.A."/>
            <person name="Rahman M.S."/>
            <person name="Alam M."/>
            <person name="Yahiya A.S."/>
            <person name="Khan M.S."/>
            <person name="Azam M.S."/>
            <person name="Haque T."/>
            <person name="Lashkar M.Z.H."/>
            <person name="Akhand A.I."/>
            <person name="Morshed G."/>
            <person name="Roy S."/>
            <person name="Uddin K.S."/>
            <person name="Rabeya T."/>
            <person name="Hossain A.S."/>
            <person name="Chowdhury A."/>
            <person name="Snigdha A.R."/>
            <person name="Mortoza M.S."/>
            <person name="Matin S.A."/>
            <person name="Hoque S.M.E."/>
            <person name="Islam M.K."/>
            <person name="Roy D.K."/>
            <person name="Haider R."/>
            <person name="Moosa M.M."/>
            <person name="Elias S.M."/>
            <person name="Hasan A.M."/>
            <person name="Jahan S."/>
            <person name="Shafiuddin M."/>
            <person name="Mahmood N."/>
            <person name="Shommy N.S."/>
        </authorList>
    </citation>
    <scope>NUCLEOTIDE SEQUENCE [LARGE SCALE GENOMIC DNA]</scope>
    <source>
        <strain evidence="3">cv. O-4</strain>
    </source>
</reference>
<evidence type="ECO:0000313" key="2">
    <source>
        <dbReference type="EMBL" id="OMP03945.1"/>
    </source>
</evidence>
<gene>
    <name evidence="2" type="ORF">COLO4_10081</name>
</gene>
<protein>
    <submittedName>
        <fullName evidence="2">Uncharacterized protein</fullName>
    </submittedName>
</protein>
<organism evidence="2 3">
    <name type="scientific">Corchorus olitorius</name>
    <dbReference type="NCBI Taxonomy" id="93759"/>
    <lineage>
        <taxon>Eukaryota</taxon>
        <taxon>Viridiplantae</taxon>
        <taxon>Streptophyta</taxon>
        <taxon>Embryophyta</taxon>
        <taxon>Tracheophyta</taxon>
        <taxon>Spermatophyta</taxon>
        <taxon>Magnoliopsida</taxon>
        <taxon>eudicotyledons</taxon>
        <taxon>Gunneridae</taxon>
        <taxon>Pentapetalae</taxon>
        <taxon>rosids</taxon>
        <taxon>malvids</taxon>
        <taxon>Malvales</taxon>
        <taxon>Malvaceae</taxon>
        <taxon>Grewioideae</taxon>
        <taxon>Apeibeae</taxon>
        <taxon>Corchorus</taxon>
    </lineage>
</organism>